<organism evidence="8">
    <name type="scientific">Davidia involucrata</name>
    <name type="common">Dove tree</name>
    <dbReference type="NCBI Taxonomy" id="16924"/>
    <lineage>
        <taxon>Eukaryota</taxon>
        <taxon>Viridiplantae</taxon>
        <taxon>Streptophyta</taxon>
        <taxon>Embryophyta</taxon>
        <taxon>Tracheophyta</taxon>
        <taxon>Spermatophyta</taxon>
        <taxon>Magnoliopsida</taxon>
        <taxon>eudicotyledons</taxon>
        <taxon>Gunneridae</taxon>
        <taxon>Pentapetalae</taxon>
        <taxon>asterids</taxon>
        <taxon>Cornales</taxon>
        <taxon>Nyssaceae</taxon>
        <taxon>Davidia</taxon>
    </lineage>
</organism>
<feature type="compositionally biased region" description="Basic residues" evidence="6">
    <location>
        <begin position="79"/>
        <end position="88"/>
    </location>
</feature>
<feature type="compositionally biased region" description="Acidic residues" evidence="6">
    <location>
        <begin position="387"/>
        <end position="396"/>
    </location>
</feature>
<dbReference type="InterPro" id="IPR017887">
    <property type="entry name" value="TF_TCP_subgr"/>
</dbReference>
<evidence type="ECO:0000256" key="1">
    <source>
        <dbReference type="ARBA" id="ARBA00004123"/>
    </source>
</evidence>
<feature type="compositionally biased region" description="Polar residues" evidence="6">
    <location>
        <begin position="1"/>
        <end position="29"/>
    </location>
</feature>
<dbReference type="PANTHER" id="PTHR31072:SF108">
    <property type="entry name" value="TRANSCRIPTION FACTOR TCP22-RELATED"/>
    <property type="match status" value="1"/>
</dbReference>
<evidence type="ECO:0000313" key="8">
    <source>
        <dbReference type="EMBL" id="MPA50542.1"/>
    </source>
</evidence>
<evidence type="ECO:0000256" key="3">
    <source>
        <dbReference type="ARBA" id="ARBA00023125"/>
    </source>
</evidence>
<dbReference type="GO" id="GO:0005634">
    <property type="term" value="C:nucleus"/>
    <property type="evidence" value="ECO:0007669"/>
    <property type="project" value="UniProtKB-SubCell"/>
</dbReference>
<gene>
    <name evidence="8" type="ORF">Din_019983</name>
</gene>
<dbReference type="Pfam" id="PF03634">
    <property type="entry name" value="TCP"/>
    <property type="match status" value="1"/>
</dbReference>
<sequence length="396" mass="41798">MKNFMESQSNIQTSSGSDHPTHNQSQSEPEQGPGSGPAPGHGPFMGSISIESALFSPTSTTTTTTTATAITTNSTSTKLSKKPSKDRHTKVDGRGRRIRMPAMCAARVFQLTRELGHKSDGETIQWLLHQAEPAVIAATGTGTIPANFSTLNVSLRSSGTTISAPPSKSAPLFIHSGGAAAMLGFHHQLPVGGYGDDSGENYMKKRFREDLFKEDIHQPADRGGATATSPSAAKPGRTGVQDPEPGSDSKSGSVQLSGFVPAPAMWAVAPATTNGGNAFWMLPVSASTTTSTVGAVQSEHQMWQYKASPMQRMGGFEFPGSGRFSPVQLGSMSFQQPQPVQQLGLGVPETNMGMLASMNAYSSGGRVDLGMNLEQHHHQNQPQASDSGDENQQDSQ</sequence>
<dbReference type="GO" id="GO:0043565">
    <property type="term" value="F:sequence-specific DNA binding"/>
    <property type="evidence" value="ECO:0007669"/>
    <property type="project" value="TreeGrafter"/>
</dbReference>
<protein>
    <recommendedName>
        <fullName evidence="7">TCP domain-containing protein</fullName>
    </recommendedName>
</protein>
<evidence type="ECO:0000256" key="4">
    <source>
        <dbReference type="ARBA" id="ARBA00023163"/>
    </source>
</evidence>
<keyword evidence="4" id="KW-0804">Transcription</keyword>
<feature type="domain" description="TCP" evidence="7">
    <location>
        <begin position="84"/>
        <end position="138"/>
    </location>
</feature>
<feature type="region of interest" description="Disordered" evidence="6">
    <location>
        <begin position="218"/>
        <end position="255"/>
    </location>
</feature>
<dbReference type="AlphaFoldDB" id="A0A5B7A157"/>
<reference evidence="8" key="1">
    <citation type="submission" date="2019-08" db="EMBL/GenBank/DDBJ databases">
        <title>Reference gene set and small RNA set construction with multiple tissues from Davidia involucrata Baill.</title>
        <authorList>
            <person name="Yang H."/>
            <person name="Zhou C."/>
            <person name="Li G."/>
            <person name="Wang J."/>
            <person name="Gao P."/>
            <person name="Wang M."/>
            <person name="Wang R."/>
            <person name="Zhao Y."/>
        </authorList>
    </citation>
    <scope>NUCLEOTIDE SEQUENCE</scope>
    <source>
        <tissue evidence="8">Mixed with DoveR01_LX</tissue>
    </source>
</reference>
<feature type="region of interest" description="Disordered" evidence="6">
    <location>
        <begin position="374"/>
        <end position="396"/>
    </location>
</feature>
<evidence type="ECO:0000256" key="5">
    <source>
        <dbReference type="ARBA" id="ARBA00023242"/>
    </source>
</evidence>
<proteinExistence type="predicted"/>
<evidence type="ECO:0000256" key="2">
    <source>
        <dbReference type="ARBA" id="ARBA00023015"/>
    </source>
</evidence>
<dbReference type="PANTHER" id="PTHR31072">
    <property type="entry name" value="TRANSCRIPTION FACTOR TCP4-RELATED"/>
    <property type="match status" value="1"/>
</dbReference>
<evidence type="ECO:0000259" key="7">
    <source>
        <dbReference type="PROSITE" id="PS51369"/>
    </source>
</evidence>
<keyword evidence="2" id="KW-0805">Transcription regulation</keyword>
<dbReference type="PROSITE" id="PS51369">
    <property type="entry name" value="TCP"/>
    <property type="match status" value="1"/>
</dbReference>
<feature type="region of interest" description="Disordered" evidence="6">
    <location>
        <begin position="1"/>
        <end position="95"/>
    </location>
</feature>
<dbReference type="EMBL" id="GHES01019983">
    <property type="protein sequence ID" value="MPA50542.1"/>
    <property type="molecule type" value="Transcribed_RNA"/>
</dbReference>
<keyword evidence="5" id="KW-0539">Nucleus</keyword>
<dbReference type="InterPro" id="IPR005333">
    <property type="entry name" value="Transcription_factor_TCP"/>
</dbReference>
<keyword evidence="3" id="KW-0238">DNA-binding</keyword>
<name>A0A5B7A157_DAVIN</name>
<dbReference type="GO" id="GO:0003700">
    <property type="term" value="F:DNA-binding transcription factor activity"/>
    <property type="evidence" value="ECO:0007669"/>
    <property type="project" value="InterPro"/>
</dbReference>
<accession>A0A5B7A157</accession>
<feature type="compositionally biased region" description="Low complexity" evidence="6">
    <location>
        <begin position="58"/>
        <end position="78"/>
    </location>
</feature>
<comment type="subcellular location">
    <subcellularLocation>
        <location evidence="1">Nucleus</location>
    </subcellularLocation>
</comment>
<evidence type="ECO:0000256" key="6">
    <source>
        <dbReference type="SAM" id="MobiDB-lite"/>
    </source>
</evidence>